<proteinExistence type="predicted"/>
<evidence type="ECO:0000313" key="2">
    <source>
        <dbReference type="Proteomes" id="UP000639338"/>
    </source>
</evidence>
<dbReference type="Proteomes" id="UP000639338">
    <property type="component" value="Unassembled WGS sequence"/>
</dbReference>
<comment type="caution">
    <text evidence="1">The sequence shown here is derived from an EMBL/GenBank/DDBJ whole genome shotgun (WGS) entry which is preliminary data.</text>
</comment>
<name>A0A834Y4T3_APHGI</name>
<reference evidence="1 2" key="1">
    <citation type="submission" date="2020-08" db="EMBL/GenBank/DDBJ databases">
        <title>Aphidius gifuensis genome sequencing and assembly.</title>
        <authorList>
            <person name="Du Z."/>
        </authorList>
    </citation>
    <scope>NUCLEOTIDE SEQUENCE [LARGE SCALE GENOMIC DNA]</scope>
    <source>
        <strain evidence="1">YNYX2018</strain>
        <tissue evidence="1">Adults</tissue>
    </source>
</reference>
<organism evidence="1 2">
    <name type="scientific">Aphidius gifuensis</name>
    <name type="common">Parasitoid wasp</name>
    <dbReference type="NCBI Taxonomy" id="684658"/>
    <lineage>
        <taxon>Eukaryota</taxon>
        <taxon>Metazoa</taxon>
        <taxon>Ecdysozoa</taxon>
        <taxon>Arthropoda</taxon>
        <taxon>Hexapoda</taxon>
        <taxon>Insecta</taxon>
        <taxon>Pterygota</taxon>
        <taxon>Neoptera</taxon>
        <taxon>Endopterygota</taxon>
        <taxon>Hymenoptera</taxon>
        <taxon>Apocrita</taxon>
        <taxon>Ichneumonoidea</taxon>
        <taxon>Braconidae</taxon>
        <taxon>Aphidiinae</taxon>
        <taxon>Aphidius</taxon>
    </lineage>
</organism>
<gene>
    <name evidence="1" type="ORF">HCN44_010984</name>
</gene>
<protein>
    <submittedName>
        <fullName evidence="1">Uncharacterized protein</fullName>
    </submittedName>
</protein>
<dbReference type="EMBL" id="JACMRX010000001">
    <property type="protein sequence ID" value="KAF7998576.1"/>
    <property type="molecule type" value="Genomic_DNA"/>
</dbReference>
<keyword evidence="2" id="KW-1185">Reference proteome</keyword>
<accession>A0A834Y4T3</accession>
<evidence type="ECO:0000313" key="1">
    <source>
        <dbReference type="EMBL" id="KAF7998576.1"/>
    </source>
</evidence>
<sequence>MSQELLNDTIDQQLASVNQSASGDINGEALLKIFGSVDMGYSKSGKIYKTNVEVGVLVSDSDSPSIHAVRRKANHEVVQWNNRNHTIKGVANLLFKIIKRRC</sequence>
<dbReference type="AlphaFoldDB" id="A0A834Y4T3"/>